<gene>
    <name evidence="6" type="ORF">BJI46_08600</name>
</gene>
<keyword evidence="2 4" id="KW-1133">Transmembrane helix</keyword>
<evidence type="ECO:0000256" key="2">
    <source>
        <dbReference type="ARBA" id="ARBA00022989"/>
    </source>
</evidence>
<dbReference type="InterPro" id="IPR020846">
    <property type="entry name" value="MFS_dom"/>
</dbReference>
<evidence type="ECO:0000256" key="1">
    <source>
        <dbReference type="ARBA" id="ARBA00022692"/>
    </source>
</evidence>
<keyword evidence="1 4" id="KW-0812">Transmembrane</keyword>
<dbReference type="SUPFAM" id="SSF103473">
    <property type="entry name" value="MFS general substrate transporter"/>
    <property type="match status" value="1"/>
</dbReference>
<feature type="transmembrane region" description="Helical" evidence="4">
    <location>
        <begin position="327"/>
        <end position="350"/>
    </location>
</feature>
<feature type="transmembrane region" description="Helical" evidence="4">
    <location>
        <begin position="12"/>
        <end position="37"/>
    </location>
</feature>
<keyword evidence="7" id="KW-1185">Reference proteome</keyword>
<dbReference type="RefSeq" id="WP_070068868.1">
    <property type="nucleotide sequence ID" value="NZ_MKKK01000005.1"/>
</dbReference>
<dbReference type="InterPro" id="IPR011701">
    <property type="entry name" value="MFS"/>
</dbReference>
<feature type="transmembrane region" description="Helical" evidence="4">
    <location>
        <begin position="136"/>
        <end position="159"/>
    </location>
</feature>
<dbReference type="GO" id="GO:0022857">
    <property type="term" value="F:transmembrane transporter activity"/>
    <property type="evidence" value="ECO:0007669"/>
    <property type="project" value="InterPro"/>
</dbReference>
<keyword evidence="3 4" id="KW-0472">Membrane</keyword>
<feature type="transmembrane region" description="Helical" evidence="4">
    <location>
        <begin position="272"/>
        <end position="290"/>
    </location>
</feature>
<dbReference type="Gene3D" id="1.20.1250.20">
    <property type="entry name" value="MFS general substrate transporter like domains"/>
    <property type="match status" value="1"/>
</dbReference>
<dbReference type="PANTHER" id="PTHR23531:SF1">
    <property type="entry name" value="QUINOLENE RESISTANCE PROTEIN NORA"/>
    <property type="match status" value="1"/>
</dbReference>
<feature type="domain" description="Major facilitator superfamily (MFS) profile" evidence="5">
    <location>
        <begin position="10"/>
        <end position="385"/>
    </location>
</feature>
<dbReference type="CDD" id="cd17489">
    <property type="entry name" value="MFS_YfcJ_like"/>
    <property type="match status" value="1"/>
</dbReference>
<feature type="transmembrane region" description="Helical" evidence="4">
    <location>
        <begin position="77"/>
        <end position="94"/>
    </location>
</feature>
<evidence type="ECO:0000313" key="7">
    <source>
        <dbReference type="Proteomes" id="UP000185895"/>
    </source>
</evidence>
<comment type="caution">
    <text evidence="6">The sequence shown here is derived from an EMBL/GenBank/DDBJ whole genome shotgun (WGS) entry which is preliminary data.</text>
</comment>
<feature type="transmembrane region" description="Helical" evidence="4">
    <location>
        <begin position="362"/>
        <end position="380"/>
    </location>
</feature>
<dbReference type="OrthoDB" id="9814001at2"/>
<dbReference type="EMBL" id="MKKK01000005">
    <property type="protein sequence ID" value="OEY97663.1"/>
    <property type="molecule type" value="Genomic_DNA"/>
</dbReference>
<dbReference type="PROSITE" id="PS50850">
    <property type="entry name" value="MFS"/>
    <property type="match status" value="1"/>
</dbReference>
<organism evidence="6 7">
    <name type="scientific">Acinetobacter qingfengensis</name>
    <dbReference type="NCBI Taxonomy" id="1262585"/>
    <lineage>
        <taxon>Bacteria</taxon>
        <taxon>Pseudomonadati</taxon>
        <taxon>Pseudomonadota</taxon>
        <taxon>Gammaproteobacteria</taxon>
        <taxon>Moraxellales</taxon>
        <taxon>Moraxellaceae</taxon>
        <taxon>Acinetobacter</taxon>
    </lineage>
</organism>
<dbReference type="AlphaFoldDB" id="A0A1E7REE6"/>
<feature type="transmembrane region" description="Helical" evidence="4">
    <location>
        <begin position="296"/>
        <end position="315"/>
    </location>
</feature>
<proteinExistence type="predicted"/>
<dbReference type="Pfam" id="PF07690">
    <property type="entry name" value="MFS_1"/>
    <property type="match status" value="1"/>
</dbReference>
<sequence length="389" mass="43033">MSDTRLWTKDFLLSGLINFLMIMVFYMLVVVMASYAIHILNASTAQAGLVSGLFIIGTLVGRFFLHLIIQKIGQKNTMYLGFIGFCGSAMLYYLNPTLDWLMFIRFIHGLSYGFASTVISTMIAQIIPITRRGEGIGYFSLSNTVGTAIGPLLAIYLSIHASFDSIFIFCIVTSVICFMLSFYLSFPTQSNHTSIQTASWLSQMIELKAIPISIVALLSAICYSGVLTFINFYAQQLRLDYAGSLFFVIYSLSIFLSRPFTGKLMDQKGENIVMYPALVTLALSLLLLSFTQSSTVLLLCAALLGFGFGNIQSIAQTIAIQSTDIEHIGLATSTFLIAINIGLGFGPFFLGCLLNYMDYAQMYLYSGIGAALCLFLYYFLHGRYVKPLN</sequence>
<evidence type="ECO:0000256" key="4">
    <source>
        <dbReference type="SAM" id="Phobius"/>
    </source>
</evidence>
<feature type="transmembrane region" description="Helical" evidence="4">
    <location>
        <begin position="207"/>
        <end position="230"/>
    </location>
</feature>
<dbReference type="PANTHER" id="PTHR23531">
    <property type="entry name" value="QUINOLENE RESISTANCE PROTEIN NORA"/>
    <property type="match status" value="1"/>
</dbReference>
<dbReference type="InterPro" id="IPR036259">
    <property type="entry name" value="MFS_trans_sf"/>
</dbReference>
<dbReference type="STRING" id="1262585.BJI46_08600"/>
<feature type="transmembrane region" description="Helical" evidence="4">
    <location>
        <begin position="165"/>
        <end position="186"/>
    </location>
</feature>
<feature type="transmembrane region" description="Helical" evidence="4">
    <location>
        <begin position="100"/>
        <end position="124"/>
    </location>
</feature>
<protein>
    <submittedName>
        <fullName evidence="6">Multidrug MFS transporter</fullName>
    </submittedName>
</protein>
<feature type="transmembrane region" description="Helical" evidence="4">
    <location>
        <begin position="242"/>
        <end position="260"/>
    </location>
</feature>
<dbReference type="Proteomes" id="UP000185895">
    <property type="component" value="Unassembled WGS sequence"/>
</dbReference>
<name>A0A1E7REE6_9GAMM</name>
<evidence type="ECO:0000256" key="3">
    <source>
        <dbReference type="ARBA" id="ARBA00023136"/>
    </source>
</evidence>
<evidence type="ECO:0000313" key="6">
    <source>
        <dbReference type="EMBL" id="OEY97663.1"/>
    </source>
</evidence>
<dbReference type="InterPro" id="IPR052714">
    <property type="entry name" value="MFS_Exporter"/>
</dbReference>
<accession>A0A1E7REE6</accession>
<evidence type="ECO:0000259" key="5">
    <source>
        <dbReference type="PROSITE" id="PS50850"/>
    </source>
</evidence>
<reference evidence="6 7" key="1">
    <citation type="submission" date="2016-09" db="EMBL/GenBank/DDBJ databases">
        <authorList>
            <person name="Capua I."/>
            <person name="De Benedictis P."/>
            <person name="Joannis T."/>
            <person name="Lombin L.H."/>
            <person name="Cattoli G."/>
        </authorList>
    </citation>
    <scope>NUCLEOTIDE SEQUENCE [LARGE SCALE GENOMIC DNA]</scope>
    <source>
        <strain evidence="6 7">ANC 4671</strain>
    </source>
</reference>
<feature type="transmembrane region" description="Helical" evidence="4">
    <location>
        <begin position="43"/>
        <end position="65"/>
    </location>
</feature>